<dbReference type="NCBIfam" id="TIGR04265">
    <property type="entry name" value="bac_cardiolipin"/>
    <property type="match status" value="1"/>
</dbReference>
<dbReference type="GeneID" id="64062224"/>
<dbReference type="PROSITE" id="PS50035">
    <property type="entry name" value="PLD"/>
    <property type="match status" value="2"/>
</dbReference>
<dbReference type="EMBL" id="ATCF01000038">
    <property type="protein sequence ID" value="EPD97565.1"/>
    <property type="molecule type" value="Genomic_DNA"/>
</dbReference>
<dbReference type="EC" id="2.7.8.-" evidence="12"/>
<evidence type="ECO:0000256" key="9">
    <source>
        <dbReference type="ARBA" id="ARBA00023136"/>
    </source>
</evidence>
<dbReference type="AlphaFoldDB" id="S3BE25"/>
<dbReference type="Pfam" id="PF13396">
    <property type="entry name" value="PLDc_N"/>
    <property type="match status" value="1"/>
</dbReference>
<keyword evidence="6" id="KW-0677">Repeat</keyword>
<evidence type="ECO:0000313" key="16">
    <source>
        <dbReference type="Proteomes" id="UP000014400"/>
    </source>
</evidence>
<dbReference type="Proteomes" id="UP000014400">
    <property type="component" value="Unassembled WGS sequence"/>
</dbReference>
<dbReference type="GO" id="GO:0005886">
    <property type="term" value="C:plasma membrane"/>
    <property type="evidence" value="ECO:0007669"/>
    <property type="project" value="UniProtKB-SubCell"/>
</dbReference>
<dbReference type="STRING" id="1203554.HMPREF1476_02402"/>
<feature type="domain" description="PLD phosphodiesterase" evidence="14">
    <location>
        <begin position="401"/>
        <end position="428"/>
    </location>
</feature>
<name>S3BE25_9BURK</name>
<dbReference type="GO" id="GO:0032049">
    <property type="term" value="P:cardiolipin biosynthetic process"/>
    <property type="evidence" value="ECO:0007669"/>
    <property type="project" value="UniProtKB-UniRule"/>
</dbReference>
<dbReference type="HOGENOM" id="CLU_038053_1_0_4"/>
<dbReference type="RefSeq" id="WP_005431568.1">
    <property type="nucleotide sequence ID" value="NZ_KE150482.1"/>
</dbReference>
<evidence type="ECO:0000256" key="6">
    <source>
        <dbReference type="ARBA" id="ARBA00022737"/>
    </source>
</evidence>
<keyword evidence="4" id="KW-0808">Transferase</keyword>
<evidence type="ECO:0000256" key="5">
    <source>
        <dbReference type="ARBA" id="ARBA00022692"/>
    </source>
</evidence>
<evidence type="ECO:0000259" key="14">
    <source>
        <dbReference type="PROSITE" id="PS50035"/>
    </source>
</evidence>
<keyword evidence="11" id="KW-1208">Phospholipid metabolism</keyword>
<evidence type="ECO:0000256" key="12">
    <source>
        <dbReference type="NCBIfam" id="TIGR04265"/>
    </source>
</evidence>
<evidence type="ECO:0000256" key="10">
    <source>
        <dbReference type="ARBA" id="ARBA00023209"/>
    </source>
</evidence>
<dbReference type="PATRIC" id="fig|1203554.3.peg.2482"/>
<reference evidence="15 16" key="1">
    <citation type="submission" date="2013-04" db="EMBL/GenBank/DDBJ databases">
        <title>The Genome Sequence of Sutterella wadsworthensis HGA0223.</title>
        <authorList>
            <consortium name="The Broad Institute Genomics Platform"/>
            <person name="Earl A."/>
            <person name="Ward D."/>
            <person name="Feldgarden M."/>
            <person name="Gevers D."/>
            <person name="Schmidt T.M."/>
            <person name="Dover J."/>
            <person name="Dai D."/>
            <person name="Walker B."/>
            <person name="Young S."/>
            <person name="Zeng Q."/>
            <person name="Gargeya S."/>
            <person name="Fitzgerald M."/>
            <person name="Haas B."/>
            <person name="Abouelleil A."/>
            <person name="Allen A.W."/>
            <person name="Alvarado L."/>
            <person name="Arachchi H.M."/>
            <person name="Berlin A.M."/>
            <person name="Chapman S.B."/>
            <person name="Gainer-Dewar J."/>
            <person name="Goldberg J."/>
            <person name="Griggs A."/>
            <person name="Gujja S."/>
            <person name="Hansen M."/>
            <person name="Howarth C."/>
            <person name="Imamovic A."/>
            <person name="Ireland A."/>
            <person name="Larimer J."/>
            <person name="McCowan C."/>
            <person name="Murphy C."/>
            <person name="Pearson M."/>
            <person name="Poon T.W."/>
            <person name="Priest M."/>
            <person name="Roberts A."/>
            <person name="Saif S."/>
            <person name="Shea T."/>
            <person name="Sisk P."/>
            <person name="Sykes S."/>
            <person name="Wortman J."/>
            <person name="Nusbaum C."/>
            <person name="Birren B."/>
        </authorList>
    </citation>
    <scope>NUCLEOTIDE SEQUENCE [LARGE SCALE GENOMIC DNA]</scope>
    <source>
        <strain evidence="15 16">HGA0223</strain>
    </source>
</reference>
<protein>
    <recommendedName>
        <fullName evidence="12">Cardiolipin synthase</fullName>
        <ecNumber evidence="12">2.7.8.-</ecNumber>
    </recommendedName>
</protein>
<evidence type="ECO:0000256" key="11">
    <source>
        <dbReference type="ARBA" id="ARBA00023264"/>
    </source>
</evidence>
<comment type="caution">
    <text evidence="15">The sequence shown here is derived from an EMBL/GenBank/DDBJ whole genome shotgun (WGS) entry which is preliminary data.</text>
</comment>
<dbReference type="Gene3D" id="3.30.870.10">
    <property type="entry name" value="Endonuclease Chain A"/>
    <property type="match status" value="2"/>
</dbReference>
<dbReference type="PANTHER" id="PTHR21248">
    <property type="entry name" value="CARDIOLIPIN SYNTHASE"/>
    <property type="match status" value="1"/>
</dbReference>
<keyword evidence="9 13" id="KW-0472">Membrane</keyword>
<keyword evidence="8" id="KW-0443">Lipid metabolism</keyword>
<keyword evidence="2" id="KW-1003">Cell membrane</keyword>
<organism evidence="15 16">
    <name type="scientific">Sutterella wadsworthensis HGA0223</name>
    <dbReference type="NCBI Taxonomy" id="1203554"/>
    <lineage>
        <taxon>Bacteria</taxon>
        <taxon>Pseudomonadati</taxon>
        <taxon>Pseudomonadota</taxon>
        <taxon>Betaproteobacteria</taxon>
        <taxon>Burkholderiales</taxon>
        <taxon>Sutterellaceae</taxon>
        <taxon>Sutterella</taxon>
    </lineage>
</organism>
<dbReference type="GO" id="GO:0008808">
    <property type="term" value="F:cardiolipin synthase activity"/>
    <property type="evidence" value="ECO:0007669"/>
    <property type="project" value="UniProtKB-UniRule"/>
</dbReference>
<evidence type="ECO:0000256" key="3">
    <source>
        <dbReference type="ARBA" id="ARBA00022516"/>
    </source>
</evidence>
<keyword evidence="5 13" id="KW-0812">Transmembrane</keyword>
<dbReference type="eggNOG" id="COG1502">
    <property type="taxonomic scope" value="Bacteria"/>
</dbReference>
<feature type="domain" description="PLD phosphodiesterase" evidence="14">
    <location>
        <begin position="221"/>
        <end position="248"/>
    </location>
</feature>
<evidence type="ECO:0000256" key="4">
    <source>
        <dbReference type="ARBA" id="ARBA00022679"/>
    </source>
</evidence>
<dbReference type="CDD" id="cd09112">
    <property type="entry name" value="PLDc_CLS_2"/>
    <property type="match status" value="1"/>
</dbReference>
<comment type="subcellular location">
    <subcellularLocation>
        <location evidence="1">Cell membrane</location>
        <topology evidence="1">Multi-pass membrane protein</topology>
    </subcellularLocation>
</comment>
<dbReference type="Pfam" id="PF13091">
    <property type="entry name" value="PLDc_2"/>
    <property type="match status" value="2"/>
</dbReference>
<feature type="transmembrane region" description="Helical" evidence="13">
    <location>
        <begin position="7"/>
        <end position="27"/>
    </location>
</feature>
<keyword evidence="7 13" id="KW-1133">Transmembrane helix</keyword>
<accession>S3BE25</accession>
<feature type="transmembrane region" description="Helical" evidence="13">
    <location>
        <begin position="39"/>
        <end position="60"/>
    </location>
</feature>
<evidence type="ECO:0000256" key="13">
    <source>
        <dbReference type="SAM" id="Phobius"/>
    </source>
</evidence>
<dbReference type="SUPFAM" id="SSF56024">
    <property type="entry name" value="Phospholipase D/nuclease"/>
    <property type="match status" value="2"/>
</dbReference>
<gene>
    <name evidence="15" type="ORF">HMPREF1476_02402</name>
</gene>
<keyword evidence="3" id="KW-0444">Lipid biosynthesis</keyword>
<sequence>MPVFDNLSLISILLMAVQFFIVVSVVIRVILTRHPPGSSFAWILLTVVLPYVGFFLYLMLGERPIGRLRARLLRHATHYWGRLSQVRSPPLGPLPYHLVRHRTYIHLASKLAGMPVMGGSAVSLKASAAETIAALQKDIQNARYSIEMEFYIWEEGGSVDVIIDALFAARRRGVSVRLLVDDFGSRNFLRSNARRDLEAAGVEIASAMPMRLLQLFDLQRADIRLHRKTVVIDGSIAYTGSFNMIEPHSYAEAKVIGSWIDAMVRIEGPGAKMLEAVWRFDWALQPDGTPLDFDGDFSQMRIPSMGSATLVAVPSGPYQSGDRNLLLILETISHAEHSLSITTPYFIPTESVVSALLNAALRGVDVRLIVPIEADNAFVNWAMRRYFDDLLQGGIRILRYQGGLLHTKSIVVDDEFAVFGTLNIDNRSLHLNFELMMVIFDDEFVASLKQLHRTYEAKCIEVSPQEWRQRPLSNRLKEGAAYLISPLL</sequence>
<dbReference type="InterPro" id="IPR001736">
    <property type="entry name" value="PLipase_D/transphosphatidylase"/>
</dbReference>
<keyword evidence="10" id="KW-0594">Phospholipid biosynthesis</keyword>
<evidence type="ECO:0000256" key="1">
    <source>
        <dbReference type="ARBA" id="ARBA00004651"/>
    </source>
</evidence>
<dbReference type="PANTHER" id="PTHR21248:SF22">
    <property type="entry name" value="PHOSPHOLIPASE D"/>
    <property type="match status" value="1"/>
</dbReference>
<evidence type="ECO:0000256" key="7">
    <source>
        <dbReference type="ARBA" id="ARBA00022989"/>
    </source>
</evidence>
<keyword evidence="16" id="KW-1185">Reference proteome</keyword>
<evidence type="ECO:0000256" key="2">
    <source>
        <dbReference type="ARBA" id="ARBA00022475"/>
    </source>
</evidence>
<proteinExistence type="predicted"/>
<dbReference type="InterPro" id="IPR025202">
    <property type="entry name" value="PLD-like_dom"/>
</dbReference>
<evidence type="ECO:0000256" key="8">
    <source>
        <dbReference type="ARBA" id="ARBA00023098"/>
    </source>
</evidence>
<dbReference type="InterPro" id="IPR027379">
    <property type="entry name" value="CLS_N"/>
</dbReference>
<evidence type="ECO:0000313" key="15">
    <source>
        <dbReference type="EMBL" id="EPD97565.1"/>
    </source>
</evidence>
<dbReference type="SMART" id="SM00155">
    <property type="entry name" value="PLDc"/>
    <property type="match status" value="2"/>
</dbReference>
<dbReference type="InterPro" id="IPR022924">
    <property type="entry name" value="Cardiolipin_synthase"/>
</dbReference>